<keyword evidence="2" id="KW-1185">Reference proteome</keyword>
<dbReference type="Proteomes" id="UP000248745">
    <property type="component" value="Unassembled WGS sequence"/>
</dbReference>
<reference evidence="1 2" key="1">
    <citation type="submission" date="2018-06" db="EMBL/GenBank/DDBJ databases">
        <title>Mucibacter soli gen. nov., sp. nov., a new member of the family Chitinophagaceae producing mucin.</title>
        <authorList>
            <person name="Kim M.-K."/>
            <person name="Park S."/>
            <person name="Kim T.-S."/>
            <person name="Joung Y."/>
            <person name="Han J.-H."/>
            <person name="Kim S.B."/>
        </authorList>
    </citation>
    <scope>NUCLEOTIDE SEQUENCE [LARGE SCALE GENOMIC DNA]</scope>
    <source>
        <strain evidence="1 2">R1-15</strain>
    </source>
</reference>
<name>A0A2W2BD14_9BACT</name>
<sequence>MYSLMPCRYCSQLGHENETVFQGSFSSKNAWTMDTEEQFERFQLFFRDLGWTSDLNRIWDYTSSEPWVQLSMVSNDGAVQIWMYATEDDWYHLKMKLRGDEFLYFCCNEMSAVEKHILHNLF</sequence>
<dbReference type="EMBL" id="QKTW01000006">
    <property type="protein sequence ID" value="PZF74139.1"/>
    <property type="molecule type" value="Genomic_DNA"/>
</dbReference>
<evidence type="ECO:0000313" key="2">
    <source>
        <dbReference type="Proteomes" id="UP000248745"/>
    </source>
</evidence>
<organism evidence="1 2">
    <name type="scientific">Taibaiella soli</name>
    <dbReference type="NCBI Taxonomy" id="1649169"/>
    <lineage>
        <taxon>Bacteria</taxon>
        <taxon>Pseudomonadati</taxon>
        <taxon>Bacteroidota</taxon>
        <taxon>Chitinophagia</taxon>
        <taxon>Chitinophagales</taxon>
        <taxon>Chitinophagaceae</taxon>
        <taxon>Taibaiella</taxon>
    </lineage>
</organism>
<accession>A0A2W2BD14</accession>
<proteinExistence type="predicted"/>
<dbReference type="AlphaFoldDB" id="A0A2W2BD14"/>
<comment type="caution">
    <text evidence="1">The sequence shown here is derived from an EMBL/GenBank/DDBJ whole genome shotgun (WGS) entry which is preliminary data.</text>
</comment>
<gene>
    <name evidence="1" type="ORF">DN068_03755</name>
</gene>
<protein>
    <submittedName>
        <fullName evidence="1">Uncharacterized protein</fullName>
    </submittedName>
</protein>
<evidence type="ECO:0000313" key="1">
    <source>
        <dbReference type="EMBL" id="PZF74139.1"/>
    </source>
</evidence>